<dbReference type="GO" id="GO:0016758">
    <property type="term" value="F:hexosyltransferase activity"/>
    <property type="evidence" value="ECO:0007669"/>
    <property type="project" value="InterPro"/>
</dbReference>
<comment type="pathway">
    <text evidence="2">Protein modification; protein glycosylation.</text>
</comment>
<feature type="transmembrane region" description="Helical" evidence="10">
    <location>
        <begin position="147"/>
        <end position="166"/>
    </location>
</feature>
<dbReference type="EMBL" id="QEAN01000314">
    <property type="protein sequence ID" value="TPX40412.1"/>
    <property type="molecule type" value="Genomic_DNA"/>
</dbReference>
<keyword evidence="4" id="KW-0328">Glycosyltransferase</keyword>
<evidence type="ECO:0000256" key="1">
    <source>
        <dbReference type="ARBA" id="ARBA00004477"/>
    </source>
</evidence>
<keyword evidence="8 10" id="KW-1133">Transmembrane helix</keyword>
<evidence type="ECO:0000256" key="8">
    <source>
        <dbReference type="ARBA" id="ARBA00022989"/>
    </source>
</evidence>
<name>A0A507CKP8_9FUNG</name>
<keyword evidence="9 10" id="KW-0472">Membrane</keyword>
<dbReference type="InterPro" id="IPR004856">
    <property type="entry name" value="Glyco_trans_ALG6/ALG8"/>
</dbReference>
<protein>
    <submittedName>
        <fullName evidence="11">Uncharacterized protein</fullName>
    </submittedName>
</protein>
<keyword evidence="12" id="KW-1185">Reference proteome</keyword>
<evidence type="ECO:0000313" key="11">
    <source>
        <dbReference type="EMBL" id="TPX40412.1"/>
    </source>
</evidence>
<proteinExistence type="inferred from homology"/>
<comment type="caution">
    <text evidence="11">The sequence shown here is derived from an EMBL/GenBank/DDBJ whole genome shotgun (WGS) entry which is preliminary data.</text>
</comment>
<evidence type="ECO:0000256" key="3">
    <source>
        <dbReference type="ARBA" id="ARBA00008715"/>
    </source>
</evidence>
<dbReference type="Pfam" id="PF03155">
    <property type="entry name" value="Alg6_Alg8"/>
    <property type="match status" value="1"/>
</dbReference>
<keyword evidence="6 10" id="KW-0812">Transmembrane</keyword>
<keyword evidence="7" id="KW-0256">Endoplasmic reticulum</keyword>
<evidence type="ECO:0000313" key="12">
    <source>
        <dbReference type="Proteomes" id="UP000317494"/>
    </source>
</evidence>
<evidence type="ECO:0000256" key="6">
    <source>
        <dbReference type="ARBA" id="ARBA00022692"/>
    </source>
</evidence>
<dbReference type="AlphaFoldDB" id="A0A507CKP8"/>
<evidence type="ECO:0000256" key="2">
    <source>
        <dbReference type="ARBA" id="ARBA00004922"/>
    </source>
</evidence>
<accession>A0A507CKP8</accession>
<dbReference type="UniPathway" id="UPA00378"/>
<comment type="subcellular location">
    <subcellularLocation>
        <location evidence="1">Endoplasmic reticulum membrane</location>
        <topology evidence="1">Multi-pass membrane protein</topology>
    </subcellularLocation>
</comment>
<sequence length="175" mass="19684">MSSPCHFVLCARQRDSDDGGGGACKYSGRSLLFTYSITTFTIFSPAISSLRPHIGHFFDVKYSSTPKIRRPGNYDVTTILDLSTYETVIKVCLLLLFGLIAHSALSKSTPSFALHNIDRMYIHGMVLTHLYVEYTHHLLFPDGKLEFLPLMIVSVYSSVGIMYVYINIITKTMML</sequence>
<dbReference type="VEuPathDB" id="FungiDB:SeMB42_g06017"/>
<comment type="similarity">
    <text evidence="3">Belongs to the ALG6/ALG8 glucosyltransferase family.</text>
</comment>
<evidence type="ECO:0000256" key="5">
    <source>
        <dbReference type="ARBA" id="ARBA00022679"/>
    </source>
</evidence>
<evidence type="ECO:0000256" key="7">
    <source>
        <dbReference type="ARBA" id="ARBA00022824"/>
    </source>
</evidence>
<reference evidence="11 12" key="1">
    <citation type="journal article" date="2019" name="Sci. Rep.">
        <title>Comparative genomics of chytrid fungi reveal insights into the obligate biotrophic and pathogenic lifestyle of Synchytrium endobioticum.</title>
        <authorList>
            <person name="van de Vossenberg B.T.L.H."/>
            <person name="Warris S."/>
            <person name="Nguyen H.D.T."/>
            <person name="van Gent-Pelzer M.P.E."/>
            <person name="Joly D.L."/>
            <person name="van de Geest H.C."/>
            <person name="Bonants P.J.M."/>
            <person name="Smith D.S."/>
            <person name="Levesque C.A."/>
            <person name="van der Lee T.A.J."/>
        </authorList>
    </citation>
    <scope>NUCLEOTIDE SEQUENCE [LARGE SCALE GENOMIC DNA]</scope>
    <source>
        <strain evidence="11 12">MB42</strain>
    </source>
</reference>
<dbReference type="GO" id="GO:0005789">
    <property type="term" value="C:endoplasmic reticulum membrane"/>
    <property type="evidence" value="ECO:0007669"/>
    <property type="project" value="UniProtKB-SubCell"/>
</dbReference>
<evidence type="ECO:0000256" key="9">
    <source>
        <dbReference type="ARBA" id="ARBA00023136"/>
    </source>
</evidence>
<organism evidence="11 12">
    <name type="scientific">Synchytrium endobioticum</name>
    <dbReference type="NCBI Taxonomy" id="286115"/>
    <lineage>
        <taxon>Eukaryota</taxon>
        <taxon>Fungi</taxon>
        <taxon>Fungi incertae sedis</taxon>
        <taxon>Chytridiomycota</taxon>
        <taxon>Chytridiomycota incertae sedis</taxon>
        <taxon>Chytridiomycetes</taxon>
        <taxon>Synchytriales</taxon>
        <taxon>Synchytriaceae</taxon>
        <taxon>Synchytrium</taxon>
    </lineage>
</organism>
<gene>
    <name evidence="11" type="ORF">SeMB42_g06017</name>
</gene>
<keyword evidence="5" id="KW-0808">Transferase</keyword>
<evidence type="ECO:0000256" key="10">
    <source>
        <dbReference type="SAM" id="Phobius"/>
    </source>
</evidence>
<dbReference type="Proteomes" id="UP000317494">
    <property type="component" value="Unassembled WGS sequence"/>
</dbReference>
<evidence type="ECO:0000256" key="4">
    <source>
        <dbReference type="ARBA" id="ARBA00022676"/>
    </source>
</evidence>